<proteinExistence type="predicted"/>
<sequence length="261" mass="29093">MANLTNTSDVTDKNPIQVADRIFAVIEELSFGGPMGLMDLSNSLSLNKSTVHRILNSLIYMGYVKQDAATTKYSLSFKIWEIANQMLSQLDIVDIARPHLKDLVKQTGETVHLVQIDGINAIYIDKVESYNNSVRLVSKVGKSIPLYCSGVGKALLASMGESDVQRIWNESTIKQLTPDTITDYAQFLLKLEECRTRGYALDDEENELGVRCIAACIRDYKGKPKYAFSISAPAGRMTDERITELAKSVLDTKSKLEAEWN</sequence>
<dbReference type="InterPro" id="IPR050707">
    <property type="entry name" value="HTH_MetabolicPath_Reg"/>
</dbReference>
<dbReference type="PROSITE" id="PS51078">
    <property type="entry name" value="ICLR_ED"/>
    <property type="match status" value="1"/>
</dbReference>
<dbReference type="Pfam" id="PF01614">
    <property type="entry name" value="IclR_C"/>
    <property type="match status" value="1"/>
</dbReference>
<keyword evidence="3" id="KW-0804">Transcription</keyword>
<accession>A0A1M6UPZ5</accession>
<organism evidence="6 7">
    <name type="scientific">Hespellia stercorisuis DSM 15480</name>
    <dbReference type="NCBI Taxonomy" id="1121950"/>
    <lineage>
        <taxon>Bacteria</taxon>
        <taxon>Bacillati</taxon>
        <taxon>Bacillota</taxon>
        <taxon>Clostridia</taxon>
        <taxon>Lachnospirales</taxon>
        <taxon>Lachnospiraceae</taxon>
        <taxon>Hespellia</taxon>
    </lineage>
</organism>
<dbReference type="Pfam" id="PF09339">
    <property type="entry name" value="HTH_IclR"/>
    <property type="match status" value="1"/>
</dbReference>
<evidence type="ECO:0000259" key="4">
    <source>
        <dbReference type="PROSITE" id="PS51077"/>
    </source>
</evidence>
<dbReference type="InterPro" id="IPR029016">
    <property type="entry name" value="GAF-like_dom_sf"/>
</dbReference>
<keyword evidence="2" id="KW-0238">DNA-binding</keyword>
<dbReference type="GO" id="GO:0003700">
    <property type="term" value="F:DNA-binding transcription factor activity"/>
    <property type="evidence" value="ECO:0007669"/>
    <property type="project" value="TreeGrafter"/>
</dbReference>
<name>A0A1M6UPZ5_9FIRM</name>
<dbReference type="GO" id="GO:0003677">
    <property type="term" value="F:DNA binding"/>
    <property type="evidence" value="ECO:0007669"/>
    <property type="project" value="UniProtKB-KW"/>
</dbReference>
<dbReference type="STRING" id="1121950.SAMN02745243_03571"/>
<dbReference type="SMART" id="SM00346">
    <property type="entry name" value="HTH_ICLR"/>
    <property type="match status" value="1"/>
</dbReference>
<evidence type="ECO:0000313" key="7">
    <source>
        <dbReference type="Proteomes" id="UP000184301"/>
    </source>
</evidence>
<feature type="domain" description="HTH iclR-type" evidence="4">
    <location>
        <begin position="16"/>
        <end position="77"/>
    </location>
</feature>
<evidence type="ECO:0000256" key="1">
    <source>
        <dbReference type="ARBA" id="ARBA00023015"/>
    </source>
</evidence>
<evidence type="ECO:0000256" key="3">
    <source>
        <dbReference type="ARBA" id="ARBA00023163"/>
    </source>
</evidence>
<dbReference type="PROSITE" id="PS51077">
    <property type="entry name" value="HTH_ICLR"/>
    <property type="match status" value="1"/>
</dbReference>
<dbReference type="Gene3D" id="1.10.10.10">
    <property type="entry name" value="Winged helix-like DNA-binding domain superfamily/Winged helix DNA-binding domain"/>
    <property type="match status" value="1"/>
</dbReference>
<dbReference type="SUPFAM" id="SSF55781">
    <property type="entry name" value="GAF domain-like"/>
    <property type="match status" value="1"/>
</dbReference>
<evidence type="ECO:0000313" key="6">
    <source>
        <dbReference type="EMBL" id="SHK71248.1"/>
    </source>
</evidence>
<dbReference type="InterPro" id="IPR036388">
    <property type="entry name" value="WH-like_DNA-bd_sf"/>
</dbReference>
<dbReference type="InterPro" id="IPR036390">
    <property type="entry name" value="WH_DNA-bd_sf"/>
</dbReference>
<keyword evidence="1" id="KW-0805">Transcription regulation</keyword>
<evidence type="ECO:0000256" key="2">
    <source>
        <dbReference type="ARBA" id="ARBA00023125"/>
    </source>
</evidence>
<dbReference type="PANTHER" id="PTHR30136">
    <property type="entry name" value="HELIX-TURN-HELIX TRANSCRIPTIONAL REGULATOR, ICLR FAMILY"/>
    <property type="match status" value="1"/>
</dbReference>
<keyword evidence="7" id="KW-1185">Reference proteome</keyword>
<dbReference type="RefSeq" id="WP_073112887.1">
    <property type="nucleotide sequence ID" value="NZ_FQZY01000076.1"/>
</dbReference>
<protein>
    <submittedName>
        <fullName evidence="6">Transcriptional regulator, IclR family</fullName>
    </submittedName>
</protein>
<reference evidence="6 7" key="1">
    <citation type="submission" date="2016-11" db="EMBL/GenBank/DDBJ databases">
        <authorList>
            <person name="Jaros S."/>
            <person name="Januszkiewicz K."/>
            <person name="Wedrychowicz H."/>
        </authorList>
    </citation>
    <scope>NUCLEOTIDE SEQUENCE [LARGE SCALE GENOMIC DNA]</scope>
    <source>
        <strain evidence="6 7">DSM 15480</strain>
    </source>
</reference>
<evidence type="ECO:0000259" key="5">
    <source>
        <dbReference type="PROSITE" id="PS51078"/>
    </source>
</evidence>
<gene>
    <name evidence="6" type="ORF">SAMN02745243_03571</name>
</gene>
<dbReference type="InterPro" id="IPR005471">
    <property type="entry name" value="Tscrpt_reg_IclR_N"/>
</dbReference>
<dbReference type="Gene3D" id="3.30.450.40">
    <property type="match status" value="1"/>
</dbReference>
<dbReference type="EMBL" id="FQZY01000076">
    <property type="protein sequence ID" value="SHK71248.1"/>
    <property type="molecule type" value="Genomic_DNA"/>
</dbReference>
<dbReference type="PANTHER" id="PTHR30136:SF35">
    <property type="entry name" value="HTH-TYPE TRANSCRIPTIONAL REGULATOR RV1719"/>
    <property type="match status" value="1"/>
</dbReference>
<dbReference type="AlphaFoldDB" id="A0A1M6UPZ5"/>
<feature type="domain" description="IclR-ED" evidence="5">
    <location>
        <begin position="78"/>
        <end position="261"/>
    </location>
</feature>
<dbReference type="InterPro" id="IPR014757">
    <property type="entry name" value="Tscrpt_reg_IclR_C"/>
</dbReference>
<dbReference type="SUPFAM" id="SSF46785">
    <property type="entry name" value="Winged helix' DNA-binding domain"/>
    <property type="match status" value="1"/>
</dbReference>
<dbReference type="GO" id="GO:0045892">
    <property type="term" value="P:negative regulation of DNA-templated transcription"/>
    <property type="evidence" value="ECO:0007669"/>
    <property type="project" value="TreeGrafter"/>
</dbReference>
<dbReference type="OrthoDB" id="9791752at2"/>
<dbReference type="Proteomes" id="UP000184301">
    <property type="component" value="Unassembled WGS sequence"/>
</dbReference>